<feature type="compositionally biased region" description="Polar residues" evidence="1">
    <location>
        <begin position="426"/>
        <end position="478"/>
    </location>
</feature>
<dbReference type="EMBL" id="GDQN01008241">
    <property type="protein sequence ID" value="JAT82813.1"/>
    <property type="molecule type" value="Transcribed_RNA"/>
</dbReference>
<dbReference type="AlphaFoldDB" id="A0A1E1W764"/>
<feature type="non-terminal residue" evidence="2">
    <location>
        <position position="602"/>
    </location>
</feature>
<feature type="compositionally biased region" description="Basic and acidic residues" evidence="1">
    <location>
        <begin position="112"/>
        <end position="130"/>
    </location>
</feature>
<feature type="compositionally biased region" description="Acidic residues" evidence="1">
    <location>
        <begin position="358"/>
        <end position="375"/>
    </location>
</feature>
<evidence type="ECO:0000313" key="2">
    <source>
        <dbReference type="EMBL" id="JAT82813.1"/>
    </source>
</evidence>
<accession>A0A1E1W764</accession>
<reference evidence="2" key="1">
    <citation type="submission" date="2015-09" db="EMBL/GenBank/DDBJ databases">
        <title>De novo assembly of Pectinophora gossypiella (Pink Bollworm) gut transcriptome.</title>
        <authorList>
            <person name="Tassone E.E."/>
        </authorList>
    </citation>
    <scope>NUCLEOTIDE SEQUENCE</scope>
</reference>
<gene>
    <name evidence="2" type="ORF">g.12844</name>
</gene>
<proteinExistence type="predicted"/>
<sequence>DNVLASFCLVLYTCKMDGRSRTRKKKIEESFNEECKPIVTDDETAVENEECLQDPDFEEETSLNERRYSDDITLINESAFESAIPDEDTIEEQTKETTVKYEDEDIVQNDDVDNKSDEYHSEDEATEKYKTTTMNSNDIHELENHEDALEESKHDNEDDSVGVETIIRPVSWKIAMFESFLKSSDTPTLTTIHDANITEEEDTIANEELNDEDEGENVEDEHNNAIQDTCTKEETEDAAEDIVNTKEDDTLHDDDNSLIDENAITEEIFTIEDETEDDNKINKSKRTYFNNVDDENDIDESLLKNEQVDEEETVNEETEIIGFRNDAEETIATGEEASIDDGDTNEGHIDETLLDTEQVEDEAPGEEETVTDETDTIIFRNNASYDEDDDTAIDEDALIDDGEPNEESIMLEDDDNNIPEFIRMVRSSSDSVLTTGSISDRISNLQQQTSEQHAPSQATLQRNKSALHSGQNSLGGSMTSLTSAPPTPTPASSLSTSDLSERPRVSHGKPNLAPKPPTLAPGAVVDTRPSPPPKKLIVNGKIASRTQSMRVPRSPPVSPPSPQGGMSRPMQLPPAPLNPPIGTKNPASHFGTLRAPRGLRPP</sequence>
<organism evidence="2">
    <name type="scientific">Pectinophora gossypiella</name>
    <name type="common">Cotton pink bollworm</name>
    <name type="synonym">Depressaria gossypiella</name>
    <dbReference type="NCBI Taxonomy" id="13191"/>
    <lineage>
        <taxon>Eukaryota</taxon>
        <taxon>Metazoa</taxon>
        <taxon>Ecdysozoa</taxon>
        <taxon>Arthropoda</taxon>
        <taxon>Hexapoda</taxon>
        <taxon>Insecta</taxon>
        <taxon>Pterygota</taxon>
        <taxon>Neoptera</taxon>
        <taxon>Endopterygota</taxon>
        <taxon>Lepidoptera</taxon>
        <taxon>Glossata</taxon>
        <taxon>Ditrysia</taxon>
        <taxon>Gelechioidea</taxon>
        <taxon>Gelechiidae</taxon>
        <taxon>Apatetrinae</taxon>
        <taxon>Pectinophora</taxon>
    </lineage>
</organism>
<feature type="region of interest" description="Disordered" evidence="1">
    <location>
        <begin position="358"/>
        <end position="602"/>
    </location>
</feature>
<feature type="compositionally biased region" description="Pro residues" evidence="1">
    <location>
        <begin position="553"/>
        <end position="562"/>
    </location>
</feature>
<protein>
    <submittedName>
        <fullName evidence="2">Uncharacterized protein</fullName>
    </submittedName>
</protein>
<name>A0A1E1W764_PECGO</name>
<feature type="compositionally biased region" description="Acidic residues" evidence="1">
    <location>
        <begin position="385"/>
        <end position="417"/>
    </location>
</feature>
<feature type="non-terminal residue" evidence="2">
    <location>
        <position position="1"/>
    </location>
</feature>
<dbReference type="OrthoDB" id="5877983at2759"/>
<feature type="region of interest" description="Disordered" evidence="1">
    <location>
        <begin position="104"/>
        <end position="137"/>
    </location>
</feature>
<evidence type="ECO:0000256" key="1">
    <source>
        <dbReference type="SAM" id="MobiDB-lite"/>
    </source>
</evidence>
<feature type="compositionally biased region" description="Low complexity" evidence="1">
    <location>
        <begin position="479"/>
        <end position="497"/>
    </location>
</feature>